<dbReference type="InterPro" id="IPR013783">
    <property type="entry name" value="Ig-like_fold"/>
</dbReference>
<dbReference type="Pfam" id="PF08205">
    <property type="entry name" value="C2-set_2"/>
    <property type="match status" value="1"/>
</dbReference>
<dbReference type="PANTHER" id="PTHR11640">
    <property type="entry name" value="NEPHRIN"/>
    <property type="match status" value="1"/>
</dbReference>
<keyword evidence="2" id="KW-0472">Membrane</keyword>
<dbReference type="GO" id="GO:0005911">
    <property type="term" value="C:cell-cell junction"/>
    <property type="evidence" value="ECO:0007669"/>
    <property type="project" value="TreeGrafter"/>
</dbReference>
<evidence type="ECO:0000256" key="4">
    <source>
        <dbReference type="ARBA" id="ARBA00023180"/>
    </source>
</evidence>
<keyword evidence="6" id="KW-0732">Signal</keyword>
<dbReference type="InterPro" id="IPR036179">
    <property type="entry name" value="Ig-like_dom_sf"/>
</dbReference>
<keyword evidence="4" id="KW-0325">Glycoprotein</keyword>
<evidence type="ECO:0000256" key="1">
    <source>
        <dbReference type="ARBA" id="ARBA00004479"/>
    </source>
</evidence>
<reference evidence="8" key="1">
    <citation type="submission" date="2019-11" db="UniProtKB">
        <authorList>
            <consortium name="WormBaseParasite"/>
        </authorList>
    </citation>
    <scope>IDENTIFICATION</scope>
</reference>
<protein>
    <submittedName>
        <fullName evidence="8">Ig-like domain-containing protein</fullName>
    </submittedName>
</protein>
<dbReference type="InterPro" id="IPR013162">
    <property type="entry name" value="CD80_C2-set"/>
</dbReference>
<evidence type="ECO:0000256" key="6">
    <source>
        <dbReference type="SAM" id="SignalP"/>
    </source>
</evidence>
<dbReference type="Gene3D" id="2.60.40.10">
    <property type="entry name" value="Immunoglobulins"/>
    <property type="match status" value="2"/>
</dbReference>
<evidence type="ECO:0000313" key="8">
    <source>
        <dbReference type="WBParaSite" id="MCU_009199-RA"/>
    </source>
</evidence>
<dbReference type="SUPFAM" id="SSF48726">
    <property type="entry name" value="Immunoglobulin"/>
    <property type="match status" value="3"/>
</dbReference>
<name>A0A5K3FQN6_MESCO</name>
<organism evidence="8">
    <name type="scientific">Mesocestoides corti</name>
    <name type="common">Flatworm</name>
    <dbReference type="NCBI Taxonomy" id="53468"/>
    <lineage>
        <taxon>Eukaryota</taxon>
        <taxon>Metazoa</taxon>
        <taxon>Spiralia</taxon>
        <taxon>Lophotrochozoa</taxon>
        <taxon>Platyhelminthes</taxon>
        <taxon>Cestoda</taxon>
        <taxon>Eucestoda</taxon>
        <taxon>Cyclophyllidea</taxon>
        <taxon>Mesocestoididae</taxon>
        <taxon>Mesocestoides</taxon>
    </lineage>
</organism>
<evidence type="ECO:0000256" key="3">
    <source>
        <dbReference type="ARBA" id="ARBA00023157"/>
    </source>
</evidence>
<dbReference type="WBParaSite" id="MCU_009199-RA">
    <property type="protein sequence ID" value="MCU_009199-RA"/>
    <property type="gene ID" value="MCU_009199"/>
</dbReference>
<accession>A0A5K3FQN6</accession>
<feature type="domain" description="Ig-like" evidence="7">
    <location>
        <begin position="160"/>
        <end position="287"/>
    </location>
</feature>
<dbReference type="SMART" id="SM00409">
    <property type="entry name" value="IG"/>
    <property type="match status" value="2"/>
</dbReference>
<comment type="subcellular location">
    <subcellularLocation>
        <location evidence="1">Membrane</location>
        <topology evidence="1">Single-pass type I membrane protein</topology>
    </subcellularLocation>
</comment>
<dbReference type="InterPro" id="IPR051275">
    <property type="entry name" value="Cell_adhesion_signaling"/>
</dbReference>
<feature type="signal peptide" evidence="6">
    <location>
        <begin position="1"/>
        <end position="23"/>
    </location>
</feature>
<evidence type="ECO:0000256" key="5">
    <source>
        <dbReference type="ARBA" id="ARBA00023319"/>
    </source>
</evidence>
<sequence>MKIPVPQLLIFFTVSFCISCCLSAMMPPNVDAEQSKEYFIQHPVSQSVTLNSTFTLACRFLVSLFQGASPDSPKPVVQWVRNKFGLGATREDIQEAGMETNSPISRYDLPYNLDEGQYDLQIRYATSLDEGKYVCQLHYGRNTYFSQTADVRVLVASEPPELAQSDASTSNIVKRVGPQVFATATEGTYMRLHCFARNGKPGPKLFWFLNGSPLSILYNENGTEGQITSPIEGNVSVKSISSGVPPFLVTTVSEIVVYVTKLHHGSKIQCNAQNEGYENHPLEPAYTKLNILYAPLVQMHISSVTGRRQLMENDVVNIRCSAEGRPDNFTWSWMINESLVEGENSDVYRIRLSREIINTTVTCIASTFAEGYKKTTLSFLC</sequence>
<evidence type="ECO:0000259" key="7">
    <source>
        <dbReference type="PROSITE" id="PS50835"/>
    </source>
</evidence>
<dbReference type="InterPro" id="IPR007110">
    <property type="entry name" value="Ig-like_dom"/>
</dbReference>
<dbReference type="PANTHER" id="PTHR11640:SF31">
    <property type="entry name" value="IRREGULAR CHIASM C-ROUGHEST PROTEIN-RELATED"/>
    <property type="match status" value="1"/>
</dbReference>
<evidence type="ECO:0000256" key="2">
    <source>
        <dbReference type="ARBA" id="ARBA00023136"/>
    </source>
</evidence>
<dbReference type="InterPro" id="IPR003599">
    <property type="entry name" value="Ig_sub"/>
</dbReference>
<feature type="chain" id="PRO_5024462200" evidence="6">
    <location>
        <begin position="24"/>
        <end position="381"/>
    </location>
</feature>
<dbReference type="PROSITE" id="PS50835">
    <property type="entry name" value="IG_LIKE"/>
    <property type="match status" value="3"/>
</dbReference>
<keyword evidence="3" id="KW-1015">Disulfide bond</keyword>
<dbReference type="GO" id="GO:0005886">
    <property type="term" value="C:plasma membrane"/>
    <property type="evidence" value="ECO:0007669"/>
    <property type="project" value="TreeGrafter"/>
</dbReference>
<feature type="domain" description="Ig-like" evidence="7">
    <location>
        <begin position="295"/>
        <end position="378"/>
    </location>
</feature>
<feature type="domain" description="Ig-like" evidence="7">
    <location>
        <begin position="28"/>
        <end position="152"/>
    </location>
</feature>
<proteinExistence type="predicted"/>
<dbReference type="AlphaFoldDB" id="A0A5K3FQN6"/>
<dbReference type="GO" id="GO:0050839">
    <property type="term" value="F:cell adhesion molecule binding"/>
    <property type="evidence" value="ECO:0007669"/>
    <property type="project" value="TreeGrafter"/>
</dbReference>
<keyword evidence="5" id="KW-0393">Immunoglobulin domain</keyword>
<dbReference type="GO" id="GO:0098609">
    <property type="term" value="P:cell-cell adhesion"/>
    <property type="evidence" value="ECO:0007669"/>
    <property type="project" value="TreeGrafter"/>
</dbReference>